<organism evidence="2 3">
    <name type="scientific">Dryococelus australis</name>
    <dbReference type="NCBI Taxonomy" id="614101"/>
    <lineage>
        <taxon>Eukaryota</taxon>
        <taxon>Metazoa</taxon>
        <taxon>Ecdysozoa</taxon>
        <taxon>Arthropoda</taxon>
        <taxon>Hexapoda</taxon>
        <taxon>Insecta</taxon>
        <taxon>Pterygota</taxon>
        <taxon>Neoptera</taxon>
        <taxon>Polyneoptera</taxon>
        <taxon>Phasmatodea</taxon>
        <taxon>Verophasmatodea</taxon>
        <taxon>Anareolatae</taxon>
        <taxon>Phasmatidae</taxon>
        <taxon>Eurycanthinae</taxon>
        <taxon>Dryococelus</taxon>
    </lineage>
</organism>
<dbReference type="Proteomes" id="UP001159363">
    <property type="component" value="Chromosome 10"/>
</dbReference>
<evidence type="ECO:0000313" key="2">
    <source>
        <dbReference type="EMBL" id="KAJ8872275.1"/>
    </source>
</evidence>
<proteinExistence type="predicted"/>
<feature type="region of interest" description="Disordered" evidence="1">
    <location>
        <begin position="589"/>
        <end position="608"/>
    </location>
</feature>
<feature type="compositionally biased region" description="Basic and acidic residues" evidence="1">
    <location>
        <begin position="592"/>
        <end position="604"/>
    </location>
</feature>
<dbReference type="EMBL" id="JARBHB010000011">
    <property type="protein sequence ID" value="KAJ8872275.1"/>
    <property type="molecule type" value="Genomic_DNA"/>
</dbReference>
<keyword evidence="3" id="KW-1185">Reference proteome</keyword>
<gene>
    <name evidence="2" type="ORF">PR048_025877</name>
</gene>
<accession>A0ABQ9GJT5</accession>
<evidence type="ECO:0000313" key="3">
    <source>
        <dbReference type="Proteomes" id="UP001159363"/>
    </source>
</evidence>
<reference evidence="2 3" key="1">
    <citation type="submission" date="2023-02" db="EMBL/GenBank/DDBJ databases">
        <title>LHISI_Scaffold_Assembly.</title>
        <authorList>
            <person name="Stuart O.P."/>
            <person name="Cleave R."/>
            <person name="Magrath M.J.L."/>
            <person name="Mikheyev A.S."/>
        </authorList>
    </citation>
    <scope>NUCLEOTIDE SEQUENCE [LARGE SCALE GENOMIC DNA]</scope>
    <source>
        <strain evidence="2">Daus_M_001</strain>
        <tissue evidence="2">Leg muscle</tissue>
    </source>
</reference>
<protein>
    <submittedName>
        <fullName evidence="2">Uncharacterized protein</fullName>
    </submittedName>
</protein>
<sequence length="636" mass="69287">MKGRRSPKPRGNGGRWGAMHATRLSRGRWGVVVRLLTSHLSELGSIPGGIAPGFSHVGIVPHDAAGRLVFSGISRFPRPCIPVSPTFPNLTLSPGGELVIHEKIRRPTASSGTILTCENPVTRPGIEPGSPWWEASVLIAQPPVIPGAISAFDVQKRRSNKDDTVMCIKCTIASTHKAVNWCVAYDYNFTEWKVHEEVWTALNNVALRADEGEAMRVRNSAGMRGWVERDNPEKTRRPAASSGKIPTRVRRCQDSCRIDKNEAVQLTFTAGLTHYSCRVLNQETNGAALNAPGSTPIKPAASCIVQHDSHMRKSGSEPVGYRARNAVLQRRLVRINNGLVWVGKGYDGRREGVREGLLVDLLHFRDLAGVRDGLGPWRKKRRSAACRRGLEPRATLSHMRSVSPAAASLPISHSSSTPDVAGLRLARLPSDATHFLLLKPLSRVESVKSKWFAFESLQFLNDKTAPRHTLEAGVEHDIDPTSVQSMSRQSQCSRVLQAPSRTVGFTRRFRTVSSIQDTNTSLAVVHTIFARAHSPGGLHQRLQAAGLRHQSHENILASSLNVSGSLAGERKSVSPASFAAVGIHGIPRRGTTGHERIVPGRGEGEVGLLPQRGASELAPAAARISIFGMEQRIQTR</sequence>
<evidence type="ECO:0000256" key="1">
    <source>
        <dbReference type="SAM" id="MobiDB-lite"/>
    </source>
</evidence>
<name>A0ABQ9GJT5_9NEOP</name>
<comment type="caution">
    <text evidence="2">The sequence shown here is derived from an EMBL/GenBank/DDBJ whole genome shotgun (WGS) entry which is preliminary data.</text>
</comment>